<protein>
    <submittedName>
        <fullName evidence="1">Uncharacterized protein</fullName>
    </submittedName>
</protein>
<accession>A0ACB7Z647</accession>
<keyword evidence="2" id="KW-1185">Reference proteome</keyword>
<proteinExistence type="predicted"/>
<sequence>MQREKRGRDDSLWKRRPKDLPGKKLSPMKLVRLMVVGPDEIATDAAVGSGVPDQTLTANERMLLVGLNELLKKRCVGQDEAVSAIC</sequence>
<evidence type="ECO:0000313" key="1">
    <source>
        <dbReference type="EMBL" id="KAH7860457.1"/>
    </source>
</evidence>
<organism evidence="1 2">
    <name type="scientific">Vaccinium darrowii</name>
    <dbReference type="NCBI Taxonomy" id="229202"/>
    <lineage>
        <taxon>Eukaryota</taxon>
        <taxon>Viridiplantae</taxon>
        <taxon>Streptophyta</taxon>
        <taxon>Embryophyta</taxon>
        <taxon>Tracheophyta</taxon>
        <taxon>Spermatophyta</taxon>
        <taxon>Magnoliopsida</taxon>
        <taxon>eudicotyledons</taxon>
        <taxon>Gunneridae</taxon>
        <taxon>Pentapetalae</taxon>
        <taxon>asterids</taxon>
        <taxon>Ericales</taxon>
        <taxon>Ericaceae</taxon>
        <taxon>Vaccinioideae</taxon>
        <taxon>Vaccinieae</taxon>
        <taxon>Vaccinium</taxon>
    </lineage>
</organism>
<reference evidence="1 2" key="1">
    <citation type="journal article" date="2021" name="Hortic Res">
        <title>High-quality reference genome and annotation aids understanding of berry development for evergreen blueberry (Vaccinium darrowii).</title>
        <authorList>
            <person name="Yu J."/>
            <person name="Hulse-Kemp A.M."/>
            <person name="Babiker E."/>
            <person name="Staton M."/>
        </authorList>
    </citation>
    <scope>NUCLEOTIDE SEQUENCE [LARGE SCALE GENOMIC DNA]</scope>
    <source>
        <strain evidence="2">cv. NJ 8807/NJ 8810</strain>
        <tissue evidence="1">Young leaf</tissue>
    </source>
</reference>
<dbReference type="EMBL" id="CM037154">
    <property type="protein sequence ID" value="KAH7860457.1"/>
    <property type="molecule type" value="Genomic_DNA"/>
</dbReference>
<name>A0ACB7Z647_9ERIC</name>
<comment type="caution">
    <text evidence="1">The sequence shown here is derived from an EMBL/GenBank/DDBJ whole genome shotgun (WGS) entry which is preliminary data.</text>
</comment>
<gene>
    <name evidence="1" type="ORF">Vadar_013664</name>
</gene>
<dbReference type="Proteomes" id="UP000828048">
    <property type="component" value="Chromosome 4"/>
</dbReference>
<evidence type="ECO:0000313" key="2">
    <source>
        <dbReference type="Proteomes" id="UP000828048"/>
    </source>
</evidence>